<dbReference type="InterPro" id="IPR018306">
    <property type="entry name" value="Phage_T5_Orf172_DNA-bd"/>
</dbReference>
<evidence type="ECO:0000313" key="3">
    <source>
        <dbReference type="EMBL" id="QHT22449.1"/>
    </source>
</evidence>
<evidence type="ECO:0000259" key="2">
    <source>
        <dbReference type="SMART" id="SM00974"/>
    </source>
</evidence>
<name>A0A6C0E2E0_9ZZZZ</name>
<feature type="coiled-coil region" evidence="1">
    <location>
        <begin position="323"/>
        <end position="364"/>
    </location>
</feature>
<proteinExistence type="predicted"/>
<organism evidence="3">
    <name type="scientific">viral metagenome</name>
    <dbReference type="NCBI Taxonomy" id="1070528"/>
    <lineage>
        <taxon>unclassified sequences</taxon>
        <taxon>metagenomes</taxon>
        <taxon>organismal metagenomes</taxon>
    </lineage>
</organism>
<dbReference type="SMART" id="SM00974">
    <property type="entry name" value="T5orf172"/>
    <property type="match status" value="1"/>
</dbReference>
<reference evidence="3" key="1">
    <citation type="journal article" date="2020" name="Nature">
        <title>Giant virus diversity and host interactions through global metagenomics.</title>
        <authorList>
            <person name="Schulz F."/>
            <person name="Roux S."/>
            <person name="Paez-Espino D."/>
            <person name="Jungbluth S."/>
            <person name="Walsh D.A."/>
            <person name="Denef V.J."/>
            <person name="McMahon K.D."/>
            <person name="Konstantinidis K.T."/>
            <person name="Eloe-Fadrosh E.A."/>
            <person name="Kyrpides N.C."/>
            <person name="Woyke T."/>
        </authorList>
    </citation>
    <scope>NUCLEOTIDE SEQUENCE</scope>
    <source>
        <strain evidence="3">GVMAG-M-3300023179-111</strain>
    </source>
</reference>
<dbReference type="AlphaFoldDB" id="A0A6C0E2E0"/>
<feature type="domain" description="Bacteriophage T5 Orf172 DNA-binding" evidence="2">
    <location>
        <begin position="240"/>
        <end position="316"/>
    </location>
</feature>
<dbReference type="EMBL" id="MN739710">
    <property type="protein sequence ID" value="QHT22449.1"/>
    <property type="molecule type" value="Genomic_DNA"/>
</dbReference>
<dbReference type="Pfam" id="PF13455">
    <property type="entry name" value="MUG113"/>
    <property type="match status" value="1"/>
</dbReference>
<evidence type="ECO:0000256" key="1">
    <source>
        <dbReference type="SAM" id="Coils"/>
    </source>
</evidence>
<dbReference type="InterPro" id="IPR018879">
    <property type="entry name" value="MSV199_dom"/>
</dbReference>
<dbReference type="Pfam" id="PF10553">
    <property type="entry name" value="MSV199"/>
    <property type="match status" value="1"/>
</dbReference>
<keyword evidence="1" id="KW-0175">Coiled coil</keyword>
<protein>
    <recommendedName>
        <fullName evidence="2">Bacteriophage T5 Orf172 DNA-binding domain-containing protein</fullName>
    </recommendedName>
</protein>
<sequence length="558" mass="65957">MESLNIVQLIEKNAMTRLSKDYENKLINKIKDNFSDNQQQIFVASFYTFLNYDLKKDFVIDFDNVWKWLGFTRKDNAKRLLEKFFTTDIDYQVIIKAAPPIGGAAFEGLNEGQNEKAFTEIGGAYFEDENKFKNLGGAGLNKETILLNVNTFKKFCLKAGTKKADELHDYYIKLEELLQETINEETNELRLQLQIKDDKLKEETMIRKNLKAKYECFLYRRIDIDNKYEKGYCVYIIGFEEIPGQYKIGCTDDLKKRIGDYHTEVPYEAILHYKRYYSSDTKLLEQVLHHILRKFRIHNSKEYFQTDDVQIFINEVDDVFTFFENKDKKYENVKDVKEDLLNEIKKEKEEVEKLEKENPNYKKCSKCNSVLLKNEFANNKRKKDGLESYCKSCGHEKYKKLKNKEKVILEEKKCTKCDKIKDISEFYNRIGSSDGKTSECKDCSMDMYYDRTKERTITIHLENKKCMKCNETLDINEFGNKTDSPDGRMPYCKKCCSENAKQLRSLEPEYVPEIKTCNQCNKKLSIECYWNNKSNKDGKDNKCITCQKENKLKRKEKV</sequence>
<accession>A0A6C0E2E0</accession>